<evidence type="ECO:0000313" key="2">
    <source>
        <dbReference type="EMBL" id="PKB93119.1"/>
    </source>
</evidence>
<organism evidence="2 3">
    <name type="scientific">Rhizophagus irregularis</name>
    <dbReference type="NCBI Taxonomy" id="588596"/>
    <lineage>
        <taxon>Eukaryota</taxon>
        <taxon>Fungi</taxon>
        <taxon>Fungi incertae sedis</taxon>
        <taxon>Mucoromycota</taxon>
        <taxon>Glomeromycotina</taxon>
        <taxon>Glomeromycetes</taxon>
        <taxon>Glomerales</taxon>
        <taxon>Glomeraceae</taxon>
        <taxon>Rhizophagus</taxon>
    </lineage>
</organism>
<comment type="caution">
    <text evidence="2">The sequence shown here is derived from an EMBL/GenBank/DDBJ whole genome shotgun (WGS) entry which is preliminary data.</text>
</comment>
<sequence length="219" mass="25572">VKPAPVINEDPISEEPPAPIESGTDEIIDSFSDCYLSDEEPDQENEPPAEEPALEADDDYDVLDDLLSDSDPITTNPAHEQQPESPTFVTKSDPEPVPKEQSIPEPATEPEIDWDSKPKEGTQAHWTWQERRRWDRKPWVKNSKDQIFRDLYNTGKDLWIKYQDASDEDDWNMLAFEVEECPTTHVENKYQYYFREVVNRFKDWIEYNGDLPKVKNLQI</sequence>
<feature type="compositionally biased region" description="Polar residues" evidence="1">
    <location>
        <begin position="72"/>
        <end position="90"/>
    </location>
</feature>
<evidence type="ECO:0000313" key="3">
    <source>
        <dbReference type="Proteomes" id="UP000232722"/>
    </source>
</evidence>
<dbReference type="Proteomes" id="UP000232722">
    <property type="component" value="Unassembled WGS sequence"/>
</dbReference>
<reference evidence="2 3" key="2">
    <citation type="submission" date="2017-09" db="EMBL/GenBank/DDBJ databases">
        <title>Extensive intraspecific genome diversity in a model arbuscular mycorrhizal fungus.</title>
        <authorList>
            <person name="Chen E.C."/>
            <person name="Morin E."/>
            <person name="Beaudet D."/>
            <person name="Noel J."/>
            <person name="Ndikumana S."/>
            <person name="Charron P."/>
            <person name="St-Onge C."/>
            <person name="Giorgi J."/>
            <person name="Grigoriev I.V."/>
            <person name="Roux C."/>
            <person name="Martin F.M."/>
            <person name="Corradi N."/>
        </authorList>
    </citation>
    <scope>NUCLEOTIDE SEQUENCE [LARGE SCALE GENOMIC DNA]</scope>
    <source>
        <strain evidence="2 3">A5</strain>
    </source>
</reference>
<name>A0A2N0NF13_9GLOM</name>
<evidence type="ECO:0000256" key="1">
    <source>
        <dbReference type="SAM" id="MobiDB-lite"/>
    </source>
</evidence>
<feature type="non-terminal residue" evidence="2">
    <location>
        <position position="1"/>
    </location>
</feature>
<proteinExistence type="predicted"/>
<accession>A0A2N0NF13</accession>
<feature type="compositionally biased region" description="Acidic residues" evidence="1">
    <location>
        <begin position="36"/>
        <end position="68"/>
    </location>
</feature>
<reference evidence="2 3" key="1">
    <citation type="submission" date="2016-04" db="EMBL/GenBank/DDBJ databases">
        <title>Genome analyses suggest a sexual origin of heterokaryosis in a supposedly ancient asexual fungus.</title>
        <authorList>
            <person name="Ropars J."/>
            <person name="Sedzielewska K."/>
            <person name="Noel J."/>
            <person name="Charron P."/>
            <person name="Farinelli L."/>
            <person name="Marton T."/>
            <person name="Kruger M."/>
            <person name="Pelin A."/>
            <person name="Brachmann A."/>
            <person name="Corradi N."/>
        </authorList>
    </citation>
    <scope>NUCLEOTIDE SEQUENCE [LARGE SCALE GENOMIC DNA]</scope>
    <source>
        <strain evidence="2 3">A5</strain>
    </source>
</reference>
<dbReference type="EMBL" id="LLXJ01008896">
    <property type="protein sequence ID" value="PKB93119.1"/>
    <property type="molecule type" value="Genomic_DNA"/>
</dbReference>
<gene>
    <name evidence="2" type="ORF">RhiirA5_387389</name>
</gene>
<protein>
    <submittedName>
        <fullName evidence="2">Uncharacterized protein</fullName>
    </submittedName>
</protein>
<dbReference type="AlphaFoldDB" id="A0A2N0NF13"/>
<feature type="region of interest" description="Disordered" evidence="1">
    <location>
        <begin position="1"/>
        <end position="122"/>
    </location>
</feature>
<dbReference type="VEuPathDB" id="FungiDB:RhiirA1_405202"/>